<dbReference type="Proteomes" id="UP000094236">
    <property type="component" value="Unassembled WGS sequence"/>
</dbReference>
<feature type="binding site" evidence="8">
    <location>
        <begin position="153"/>
        <end position="154"/>
    </location>
    <ligand>
        <name>L-glutamine</name>
        <dbReference type="ChEBI" id="CHEBI:58359"/>
    </ligand>
</feature>
<dbReference type="InterPro" id="IPR029062">
    <property type="entry name" value="Class_I_gatase-like"/>
</dbReference>
<feature type="active site" description="Charge relay system" evidence="7">
    <location>
        <position position="234"/>
    </location>
</feature>
<feature type="binding site" evidence="8">
    <location>
        <position position="120"/>
    </location>
    <ligand>
        <name>L-glutamine</name>
        <dbReference type="ChEBI" id="CHEBI:58359"/>
    </ligand>
</feature>
<reference evidence="10" key="1">
    <citation type="submission" date="2016-05" db="EMBL/GenBank/DDBJ databases">
        <title>Comparative genomics of biotechnologically important yeasts.</title>
        <authorList>
            <consortium name="DOE Joint Genome Institute"/>
            <person name="Riley R."/>
            <person name="Haridas S."/>
            <person name="Wolfe K.H."/>
            <person name="Lopes M.R."/>
            <person name="Hittinger C.T."/>
            <person name="Goker M."/>
            <person name="Salamov A."/>
            <person name="Wisecaver J."/>
            <person name="Long T.M."/>
            <person name="Aerts A.L."/>
            <person name="Barry K."/>
            <person name="Choi C."/>
            <person name="Clum A."/>
            <person name="Coughlan A.Y."/>
            <person name="Deshpande S."/>
            <person name="Douglass A.P."/>
            <person name="Hanson S.J."/>
            <person name="Klenk H.-P."/>
            <person name="Labutti K."/>
            <person name="Lapidus A."/>
            <person name="Lindquist E."/>
            <person name="Lipzen A."/>
            <person name="Meier-Kolthoff J.P."/>
            <person name="Ohm R.A."/>
            <person name="Otillar R.P."/>
            <person name="Pangilinan J."/>
            <person name="Peng Y."/>
            <person name="Rokas A."/>
            <person name="Rosa C.A."/>
            <person name="Scheuner C."/>
            <person name="Sibirny A.A."/>
            <person name="Slot J.C."/>
            <person name="Stielow J.B."/>
            <person name="Sun H."/>
            <person name="Kurtzman C.P."/>
            <person name="Blackwell M."/>
            <person name="Grigoriev I.V."/>
            <person name="Jeffries T.W."/>
        </authorList>
    </citation>
    <scope>NUCLEOTIDE SEQUENCE [LARGE SCALE GENOMIC DNA]</scope>
    <source>
        <strain evidence="10">NRRL Y-2460</strain>
    </source>
</reference>
<dbReference type="PIRSF" id="PIRSF005639">
    <property type="entry name" value="Glut_amidoT_SNO"/>
    <property type="match status" value="1"/>
</dbReference>
<evidence type="ECO:0000256" key="2">
    <source>
        <dbReference type="ARBA" id="ARBA00012918"/>
    </source>
</evidence>
<dbReference type="GO" id="GO:1903600">
    <property type="term" value="C:glutaminase complex"/>
    <property type="evidence" value="ECO:0007669"/>
    <property type="project" value="TreeGrafter"/>
</dbReference>
<keyword evidence="4" id="KW-0315">Glutamine amidotransferase</keyword>
<evidence type="ECO:0000256" key="5">
    <source>
        <dbReference type="ARBA" id="ARBA00023239"/>
    </source>
</evidence>
<dbReference type="NCBIfam" id="TIGR03800">
    <property type="entry name" value="PLP_synth_Pdx2"/>
    <property type="match status" value="1"/>
</dbReference>
<dbReference type="STRING" id="669874.A0A1E4TSB8"/>
<protein>
    <recommendedName>
        <fullName evidence="2">glutaminase</fullName>
        <ecNumber evidence="2">3.5.1.2</ecNumber>
    </recommendedName>
</protein>
<keyword evidence="3" id="KW-0378">Hydrolase</keyword>
<keyword evidence="5" id="KW-0456">Lyase</keyword>
<dbReference type="OrthoDB" id="2039at2759"/>
<dbReference type="PROSITE" id="PS51130">
    <property type="entry name" value="PDXT_SNO_2"/>
    <property type="match status" value="1"/>
</dbReference>
<evidence type="ECO:0000256" key="4">
    <source>
        <dbReference type="ARBA" id="ARBA00022962"/>
    </source>
</evidence>
<evidence type="ECO:0000313" key="10">
    <source>
        <dbReference type="Proteomes" id="UP000094236"/>
    </source>
</evidence>
<comment type="catalytic activity">
    <reaction evidence="6">
        <text>L-glutamine + H2O = L-glutamate + NH4(+)</text>
        <dbReference type="Rhea" id="RHEA:15889"/>
        <dbReference type="ChEBI" id="CHEBI:15377"/>
        <dbReference type="ChEBI" id="CHEBI:28938"/>
        <dbReference type="ChEBI" id="CHEBI:29985"/>
        <dbReference type="ChEBI" id="CHEBI:58359"/>
        <dbReference type="EC" id="3.5.1.2"/>
    </reaction>
</comment>
<name>A0A1E4TSB8_PACTA</name>
<feature type="active site" description="Charge relay system" evidence="7">
    <location>
        <position position="232"/>
    </location>
</feature>
<evidence type="ECO:0000256" key="1">
    <source>
        <dbReference type="ARBA" id="ARBA00008345"/>
    </source>
</evidence>
<dbReference type="SUPFAM" id="SSF52317">
    <property type="entry name" value="Class I glutamine amidotransferase-like"/>
    <property type="match status" value="1"/>
</dbReference>
<organism evidence="9 10">
    <name type="scientific">Pachysolen tannophilus NRRL Y-2460</name>
    <dbReference type="NCBI Taxonomy" id="669874"/>
    <lineage>
        <taxon>Eukaryota</taxon>
        <taxon>Fungi</taxon>
        <taxon>Dikarya</taxon>
        <taxon>Ascomycota</taxon>
        <taxon>Saccharomycotina</taxon>
        <taxon>Pichiomycetes</taxon>
        <taxon>Pachysolenaceae</taxon>
        <taxon>Pachysolen</taxon>
    </lineage>
</organism>
<dbReference type="HAMAP" id="MF_01615">
    <property type="entry name" value="PdxT"/>
    <property type="match status" value="1"/>
</dbReference>
<evidence type="ECO:0000256" key="3">
    <source>
        <dbReference type="ARBA" id="ARBA00022801"/>
    </source>
</evidence>
<sequence length="253" mass="28540">MKQKIKLGVLAIQGAFKEHIHHFEKIIEKEQYQDYEIEVVEISQADQLISCNALVIPGGESTSISITAERIGLLEPLRDFIRKGKPVWGTCAGLILLASKITNASAGQKLIGGLDIEVQRNAFGRQLNSFAIPKVDFSSFIPGCKDFQHAVFIRAPVVTAINIFNNTTDSFIKNNDNNDKYFNNQSVVYAPSYAYNFEEKKPQVEILSRLDESHKNLIVAVRQGQILGTAFHPELSKDSRFHQWFLEEFVLKL</sequence>
<comment type="similarity">
    <text evidence="1">Belongs to the glutaminase PdxT/SNO family.</text>
</comment>
<gene>
    <name evidence="9" type="ORF">PACTADRAFT_43706</name>
</gene>
<feature type="binding site" evidence="8">
    <location>
        <begin position="59"/>
        <end position="61"/>
    </location>
    <ligand>
        <name>L-glutamine</name>
        <dbReference type="ChEBI" id="CHEBI:58359"/>
    </ligand>
</feature>
<dbReference type="EMBL" id="KV454015">
    <property type="protein sequence ID" value="ODV94655.1"/>
    <property type="molecule type" value="Genomic_DNA"/>
</dbReference>
<dbReference type="Pfam" id="PF01174">
    <property type="entry name" value="SNO"/>
    <property type="match status" value="2"/>
</dbReference>
<dbReference type="GO" id="GO:0042823">
    <property type="term" value="P:pyridoxal phosphate biosynthetic process"/>
    <property type="evidence" value="ECO:0007669"/>
    <property type="project" value="InterPro"/>
</dbReference>
<dbReference type="GO" id="GO:0016829">
    <property type="term" value="F:lyase activity"/>
    <property type="evidence" value="ECO:0007669"/>
    <property type="project" value="UniProtKB-KW"/>
</dbReference>
<dbReference type="CDD" id="cd01749">
    <property type="entry name" value="GATase1_PB"/>
    <property type="match status" value="1"/>
</dbReference>
<dbReference type="InterPro" id="IPR021196">
    <property type="entry name" value="PdxT/SNO_CS"/>
</dbReference>
<dbReference type="PROSITE" id="PS01236">
    <property type="entry name" value="PDXT_SNO_1"/>
    <property type="match status" value="1"/>
</dbReference>
<evidence type="ECO:0000313" key="9">
    <source>
        <dbReference type="EMBL" id="ODV94655.1"/>
    </source>
</evidence>
<dbReference type="GO" id="GO:0005829">
    <property type="term" value="C:cytosol"/>
    <property type="evidence" value="ECO:0007669"/>
    <property type="project" value="TreeGrafter"/>
</dbReference>
<dbReference type="GO" id="GO:0008614">
    <property type="term" value="P:pyridoxine metabolic process"/>
    <property type="evidence" value="ECO:0007669"/>
    <property type="project" value="TreeGrafter"/>
</dbReference>
<dbReference type="PROSITE" id="PS51273">
    <property type="entry name" value="GATASE_TYPE_1"/>
    <property type="match status" value="1"/>
</dbReference>
<dbReference type="EC" id="3.5.1.2" evidence="2"/>
<evidence type="ECO:0000256" key="6">
    <source>
        <dbReference type="ARBA" id="ARBA00049534"/>
    </source>
</evidence>
<dbReference type="AlphaFoldDB" id="A0A1E4TSB8"/>
<dbReference type="PANTHER" id="PTHR31559">
    <property type="entry name" value="PYRIDOXAL 5'-PHOSPHATE SYNTHASE SUBUNIT SNO"/>
    <property type="match status" value="1"/>
</dbReference>
<evidence type="ECO:0000256" key="7">
    <source>
        <dbReference type="PIRSR" id="PIRSR005639-1"/>
    </source>
</evidence>
<dbReference type="GO" id="GO:0004359">
    <property type="term" value="F:glutaminase activity"/>
    <property type="evidence" value="ECO:0007669"/>
    <property type="project" value="UniProtKB-EC"/>
</dbReference>
<dbReference type="PANTHER" id="PTHR31559:SF0">
    <property type="entry name" value="PYRIDOXAL 5'-PHOSPHATE SYNTHASE SUBUNIT SNO1-RELATED"/>
    <property type="match status" value="1"/>
</dbReference>
<dbReference type="Gene3D" id="3.40.50.880">
    <property type="match status" value="1"/>
</dbReference>
<dbReference type="InterPro" id="IPR002161">
    <property type="entry name" value="PdxT/SNO"/>
</dbReference>
<proteinExistence type="inferred from homology"/>
<feature type="active site" description="Nucleophile" evidence="7">
    <location>
        <position position="91"/>
    </location>
</feature>
<evidence type="ECO:0000256" key="8">
    <source>
        <dbReference type="PIRSR" id="PIRSR005639-2"/>
    </source>
</evidence>
<keyword evidence="10" id="KW-1185">Reference proteome</keyword>
<accession>A0A1E4TSB8</accession>